<evidence type="ECO:0000313" key="1">
    <source>
        <dbReference type="EMBL" id="CAG8442435.1"/>
    </source>
</evidence>
<keyword evidence="2" id="KW-1185">Reference proteome</keyword>
<proteinExistence type="predicted"/>
<protein>
    <submittedName>
        <fullName evidence="1">8785_t:CDS:1</fullName>
    </submittedName>
</protein>
<comment type="caution">
    <text evidence="1">The sequence shown here is derived from an EMBL/GenBank/DDBJ whole genome shotgun (WGS) entry which is preliminary data.</text>
</comment>
<name>A0ACA9JYT9_9GLOM</name>
<organism evidence="1 2">
    <name type="scientific">Scutellospora calospora</name>
    <dbReference type="NCBI Taxonomy" id="85575"/>
    <lineage>
        <taxon>Eukaryota</taxon>
        <taxon>Fungi</taxon>
        <taxon>Fungi incertae sedis</taxon>
        <taxon>Mucoromycota</taxon>
        <taxon>Glomeromycotina</taxon>
        <taxon>Glomeromycetes</taxon>
        <taxon>Diversisporales</taxon>
        <taxon>Gigasporaceae</taxon>
        <taxon>Scutellospora</taxon>
    </lineage>
</organism>
<sequence>MSQSNDFFKAKIVRPPLNPKDESSSNNKPQQIIRPPFKPDNTNNVEQNPPIIMDEFIRTEQTGKRNKWTELELYYLEIGMIKYGTKWEKILKDYGKPHGQLRNRIAPNLKDKARNEKLKRLREGIPLGIFELATGD</sequence>
<gene>
    <name evidence="1" type="ORF">SCALOS_LOCUS712</name>
</gene>
<dbReference type="Proteomes" id="UP000789860">
    <property type="component" value="Unassembled WGS sequence"/>
</dbReference>
<reference evidence="1" key="1">
    <citation type="submission" date="2021-06" db="EMBL/GenBank/DDBJ databases">
        <authorList>
            <person name="Kallberg Y."/>
            <person name="Tangrot J."/>
            <person name="Rosling A."/>
        </authorList>
    </citation>
    <scope>NUCLEOTIDE SEQUENCE</scope>
    <source>
        <strain evidence="1">AU212A</strain>
    </source>
</reference>
<dbReference type="EMBL" id="CAJVPM010000366">
    <property type="protein sequence ID" value="CAG8442435.1"/>
    <property type="molecule type" value="Genomic_DNA"/>
</dbReference>
<accession>A0ACA9JYT9</accession>
<evidence type="ECO:0000313" key="2">
    <source>
        <dbReference type="Proteomes" id="UP000789860"/>
    </source>
</evidence>